<protein>
    <submittedName>
        <fullName evidence="7">Glycosyltransferase</fullName>
    </submittedName>
</protein>
<evidence type="ECO:0000256" key="4">
    <source>
        <dbReference type="SAM" id="Coils"/>
    </source>
</evidence>
<keyword evidence="3 7" id="KW-0808">Transferase</keyword>
<comment type="similarity">
    <text evidence="1">Belongs to the glycosyltransferase 2 family.</text>
</comment>
<keyword evidence="4" id="KW-0175">Coiled coil</keyword>
<name>A0A6C2D3H8_9RHOO</name>
<dbReference type="PANTHER" id="PTHR43179">
    <property type="entry name" value="RHAMNOSYLTRANSFERASE WBBL"/>
    <property type="match status" value="1"/>
</dbReference>
<keyword evidence="8" id="KW-1185">Reference proteome</keyword>
<dbReference type="Pfam" id="PF00535">
    <property type="entry name" value="Glycos_transf_2"/>
    <property type="match status" value="1"/>
</dbReference>
<dbReference type="GO" id="GO:0016757">
    <property type="term" value="F:glycosyltransferase activity"/>
    <property type="evidence" value="ECO:0007669"/>
    <property type="project" value="UniProtKB-KW"/>
</dbReference>
<gene>
    <name evidence="7" type="ORF">ETQ85_06490</name>
</gene>
<dbReference type="InterPro" id="IPR029044">
    <property type="entry name" value="Nucleotide-diphossugar_trans"/>
</dbReference>
<evidence type="ECO:0000313" key="8">
    <source>
        <dbReference type="Proteomes" id="UP000389128"/>
    </source>
</evidence>
<dbReference type="PANTHER" id="PTHR43179:SF12">
    <property type="entry name" value="GALACTOFURANOSYLTRANSFERASE GLFT2"/>
    <property type="match status" value="1"/>
</dbReference>
<dbReference type="Pfam" id="PF13692">
    <property type="entry name" value="Glyco_trans_1_4"/>
    <property type="match status" value="1"/>
</dbReference>
<dbReference type="SUPFAM" id="SSF53756">
    <property type="entry name" value="UDP-Glycosyltransferase/glycogen phosphorylase"/>
    <property type="match status" value="1"/>
</dbReference>
<dbReference type="Gene3D" id="3.40.50.2000">
    <property type="entry name" value="Glycogen Phosphorylase B"/>
    <property type="match status" value="2"/>
</dbReference>
<evidence type="ECO:0000256" key="2">
    <source>
        <dbReference type="ARBA" id="ARBA00022676"/>
    </source>
</evidence>
<feature type="compositionally biased region" description="Polar residues" evidence="5">
    <location>
        <begin position="328"/>
        <end position="344"/>
    </location>
</feature>
<keyword evidence="2" id="KW-0328">Glycosyltransferase</keyword>
<feature type="region of interest" description="Disordered" evidence="5">
    <location>
        <begin position="324"/>
        <end position="350"/>
    </location>
</feature>
<comment type="caution">
    <text evidence="7">The sequence shown here is derived from an EMBL/GenBank/DDBJ whole genome shotgun (WGS) entry which is preliminary data.</text>
</comment>
<feature type="region of interest" description="Disordered" evidence="5">
    <location>
        <begin position="554"/>
        <end position="575"/>
    </location>
</feature>
<dbReference type="SUPFAM" id="SSF53448">
    <property type="entry name" value="Nucleotide-diphospho-sugar transferases"/>
    <property type="match status" value="1"/>
</dbReference>
<evidence type="ECO:0000256" key="5">
    <source>
        <dbReference type="SAM" id="MobiDB-lite"/>
    </source>
</evidence>
<dbReference type="InterPro" id="IPR001173">
    <property type="entry name" value="Glyco_trans_2-like"/>
</dbReference>
<proteinExistence type="inferred from homology"/>
<evidence type="ECO:0000256" key="1">
    <source>
        <dbReference type="ARBA" id="ARBA00006739"/>
    </source>
</evidence>
<dbReference type="AlphaFoldDB" id="A0A6C2D3H8"/>
<evidence type="ECO:0000259" key="6">
    <source>
        <dbReference type="Pfam" id="PF00535"/>
    </source>
</evidence>
<dbReference type="OrthoDB" id="9816564at2"/>
<accession>A0A6C2D3H8</accession>
<evidence type="ECO:0000256" key="3">
    <source>
        <dbReference type="ARBA" id="ARBA00022679"/>
    </source>
</evidence>
<feature type="coiled-coil region" evidence="4">
    <location>
        <begin position="771"/>
        <end position="805"/>
    </location>
</feature>
<sequence>MAPSISCWHNTCLPIRCESRCAAHPSSAAVGGHSLMITPVKTIPIDVIVPIYRGLAETRRCLESVLNNAQRTPFELVAINDASPEPALSEWLEQLAAEGRLTLLTNERNLGFVLTVNRGMSLHPGRDLVLLNSDTEVANDWLDRLVATAQHNPAAGTLTPFSNNATICSYPFEGWNGGVPGTLGLAGLDRLIAETLPGRTIEIPTGVGFCMYIRRTCLDQVGLFDAERFGRGYGEENDFCRRAAAQGWQNLLAADVFVFHEGGVSFSAERATLQENAMKRLLEAHPDYLDMIRAFIGRDPIAPLRQMIDRARCACGGAEEAEVHAQHNDSASTTANEQQTTQPRPVQLHISHSWGGGTDRWIADYCRTDTKRRNLLLRSVSHRNAAGFRLELVEPAVDYLSLLTWDLQLPIRASTPSHPEYARILDEVMTDFHVGSLVVSSLIGHSLEALCSGQPTIVVLHDLYPFCPALFAHFDNTCTDCQPERLAGCLRTNSLNVFWHNTVDIDWHILRREYAAHIAHPSVQVVAPSHSIHQRWAALQPGLADKPWTRIEHGLDPQQLPAGSAPSTRPDSHRPRILIPGRLAPHKGLGLLREALPALLDKADILLLGSGDFGRPFKGRAGVEVIENYAHHELAEIVRNFAPDCALLVSVLPESFSYTLSEMFALGIPVVATRVGAFAERIADGITGVLVEPEAKALATALEQLLSMPAQLAAMRRTLQSHPPRSNKTMVADYEVLLPVPMANPADRTVARRIDSLRRRAEEDRHVHHAMTNLQETVRSQQEWIANLEDRNHHSETRLQELLASNSWRLSAPLRSLSLAIRKRPANPPPPPAAFIHAPHGPSLPQLDAAGRREIRERVRHWFGIPDQGLIVLSIGTPPDKAVSSRYIQLIRSITSARNDICAILAGSTTDATCWDSVQEEMSTLVATRQLFFAESLHDREAFLLSADAFLAYDEASLRQNGEAAIDAGLFILSPADAATTADYLPVEQSHHVTPDTHDSACAALLAWLDMAPSRRTRIILRSRQVLDDTQQSPAKPTP</sequence>
<reference evidence="7 8" key="1">
    <citation type="submission" date="2019-01" db="EMBL/GenBank/DDBJ databases">
        <title>Zoogloea oleivorans genome sequencing and assembly.</title>
        <authorList>
            <person name="Tancsics A."/>
            <person name="Farkas M."/>
            <person name="Kriszt B."/>
            <person name="Maroti G."/>
            <person name="Horvath B."/>
        </authorList>
    </citation>
    <scope>NUCLEOTIDE SEQUENCE [LARGE SCALE GENOMIC DNA]</scope>
    <source>
        <strain evidence="7 8">Buc</strain>
    </source>
</reference>
<dbReference type="Gene3D" id="3.90.550.10">
    <property type="entry name" value="Spore Coat Polysaccharide Biosynthesis Protein SpsA, Chain A"/>
    <property type="match status" value="1"/>
</dbReference>
<evidence type="ECO:0000313" key="7">
    <source>
        <dbReference type="EMBL" id="TYC60152.1"/>
    </source>
</evidence>
<organism evidence="7 8">
    <name type="scientific">Zoogloea oleivorans</name>
    <dbReference type="NCBI Taxonomy" id="1552750"/>
    <lineage>
        <taxon>Bacteria</taxon>
        <taxon>Pseudomonadati</taxon>
        <taxon>Pseudomonadota</taxon>
        <taxon>Betaproteobacteria</taxon>
        <taxon>Rhodocyclales</taxon>
        <taxon>Zoogloeaceae</taxon>
        <taxon>Zoogloea</taxon>
    </lineage>
</organism>
<dbReference type="Proteomes" id="UP000389128">
    <property type="component" value="Unassembled WGS sequence"/>
</dbReference>
<dbReference type="EMBL" id="SDKK01000005">
    <property type="protein sequence ID" value="TYC60152.1"/>
    <property type="molecule type" value="Genomic_DNA"/>
</dbReference>
<feature type="domain" description="Glycosyltransferase 2-like" evidence="6">
    <location>
        <begin position="47"/>
        <end position="158"/>
    </location>
</feature>